<protein>
    <submittedName>
        <fullName evidence="2">SpoIIE family protein phosphatase</fullName>
    </submittedName>
</protein>
<dbReference type="EMBL" id="JAPQFJ010000001">
    <property type="protein sequence ID" value="MCY6957122.1"/>
    <property type="molecule type" value="Genomic_DNA"/>
</dbReference>
<reference evidence="2" key="1">
    <citation type="submission" date="2022-12" db="EMBL/GenBank/DDBJ databases">
        <title>Clostridium sp. nov., isolated from industrial wastewater.</title>
        <authorList>
            <person name="Jiayan W."/>
        </authorList>
    </citation>
    <scope>NUCLEOTIDE SEQUENCE</scope>
    <source>
        <strain evidence="2">ZC22-4</strain>
    </source>
</reference>
<evidence type="ECO:0000259" key="1">
    <source>
        <dbReference type="SMART" id="SM00331"/>
    </source>
</evidence>
<dbReference type="Pfam" id="PF07228">
    <property type="entry name" value="SpoIIE"/>
    <property type="match status" value="1"/>
</dbReference>
<sequence length="390" mass="43389">MSLFIDIAYDSLIKYEEELCGDNVEIVKLDDCIIIVLADGLGSGVKANILSTLTTKIAATMLKEGEDIYETVDTIVNTLPVCKVRNIAYSTFTILKIYNDGRIYTAEYDNPPLFIIRNNKSINIDKKEIDINGKKVYVSKFNAQTGDILTAISDGVIHAGIGQVLNLGWTWDKVENYLERSCCNKKSAKNISRDLVEVCWDLYGKKPGDDTTVLTVKMRQPEHIDLFTGPPINKGNDSYVIKKLMQGKGKKIICGGTAANIASRELNRPIKVKMDLLYKEIPPISTMYGIDLITEGVLTLSKAVEKLKRAVKSYAESGMIYDIKEKDGASILVKMLVEDCTNLNLWIGKAVNLAHQNPDFPSDLNIKLKLVDELCEIMKSLGKTVTVNYV</sequence>
<dbReference type="Proteomes" id="UP001144612">
    <property type="component" value="Unassembled WGS sequence"/>
</dbReference>
<evidence type="ECO:0000313" key="3">
    <source>
        <dbReference type="Proteomes" id="UP001144612"/>
    </source>
</evidence>
<organism evidence="2 3">
    <name type="scientific">Clostridium brassicae</name>
    <dbReference type="NCBI Taxonomy" id="2999072"/>
    <lineage>
        <taxon>Bacteria</taxon>
        <taxon>Bacillati</taxon>
        <taxon>Bacillota</taxon>
        <taxon>Clostridia</taxon>
        <taxon>Eubacteriales</taxon>
        <taxon>Clostridiaceae</taxon>
        <taxon>Clostridium</taxon>
    </lineage>
</organism>
<accession>A0ABT4D4C0</accession>
<proteinExistence type="predicted"/>
<dbReference type="SUPFAM" id="SSF81606">
    <property type="entry name" value="PP2C-like"/>
    <property type="match status" value="1"/>
</dbReference>
<dbReference type="InterPro" id="IPR036457">
    <property type="entry name" value="PPM-type-like_dom_sf"/>
</dbReference>
<evidence type="ECO:0000313" key="2">
    <source>
        <dbReference type="EMBL" id="MCY6957122.1"/>
    </source>
</evidence>
<dbReference type="RefSeq" id="WP_268059481.1">
    <property type="nucleotide sequence ID" value="NZ_JAPQFJ010000001.1"/>
</dbReference>
<dbReference type="SMART" id="SM00331">
    <property type="entry name" value="PP2C_SIG"/>
    <property type="match status" value="1"/>
</dbReference>
<gene>
    <name evidence="2" type="ORF">OW729_00735</name>
</gene>
<feature type="domain" description="PPM-type phosphatase" evidence="1">
    <location>
        <begin position="4"/>
        <end position="218"/>
    </location>
</feature>
<dbReference type="Gene3D" id="3.60.40.10">
    <property type="entry name" value="PPM-type phosphatase domain"/>
    <property type="match status" value="1"/>
</dbReference>
<name>A0ABT4D4C0_9CLOT</name>
<dbReference type="InterPro" id="IPR001932">
    <property type="entry name" value="PPM-type_phosphatase-like_dom"/>
</dbReference>
<comment type="caution">
    <text evidence="2">The sequence shown here is derived from an EMBL/GenBank/DDBJ whole genome shotgun (WGS) entry which is preliminary data.</text>
</comment>
<keyword evidence="3" id="KW-1185">Reference proteome</keyword>